<accession>A1ARB5</accession>
<keyword evidence="1" id="KW-1133">Transmembrane helix</keyword>
<evidence type="ECO:0000256" key="1">
    <source>
        <dbReference type="SAM" id="Phobius"/>
    </source>
</evidence>
<dbReference type="Proteomes" id="UP000006732">
    <property type="component" value="Chromosome"/>
</dbReference>
<evidence type="ECO:0000313" key="3">
    <source>
        <dbReference type="Proteomes" id="UP000006732"/>
    </source>
</evidence>
<evidence type="ECO:0000313" key="2">
    <source>
        <dbReference type="EMBL" id="ABK99885.1"/>
    </source>
</evidence>
<dbReference type="HOGENOM" id="CLU_2466294_0_0_7"/>
<organism evidence="2 3">
    <name type="scientific">Pelobacter propionicus (strain DSM 2379 / NBRC 103807 / OttBd1)</name>
    <dbReference type="NCBI Taxonomy" id="338966"/>
    <lineage>
        <taxon>Bacteria</taxon>
        <taxon>Pseudomonadati</taxon>
        <taxon>Thermodesulfobacteriota</taxon>
        <taxon>Desulfuromonadia</taxon>
        <taxon>Desulfuromonadales</taxon>
        <taxon>Desulfuromonadaceae</taxon>
        <taxon>Pelobacter</taxon>
    </lineage>
</organism>
<feature type="transmembrane region" description="Helical" evidence="1">
    <location>
        <begin position="40"/>
        <end position="59"/>
    </location>
</feature>
<dbReference type="AlphaFoldDB" id="A1ARB5"/>
<name>A1ARB5_PELPD</name>
<sequence length="88" mass="9881">MNAANSWRRLLRGIKLFMAVVHLEWLVVPLEKFRDSLGSHYSFSSPIVLAGLVVTLLTFKQFGGNNQPLSSQCLATTNTGTQKFRNQK</sequence>
<keyword evidence="3" id="KW-1185">Reference proteome</keyword>
<protein>
    <submittedName>
        <fullName evidence="2">Uncharacterized protein</fullName>
    </submittedName>
</protein>
<dbReference type="EMBL" id="CP000482">
    <property type="protein sequence ID" value="ABK99885.1"/>
    <property type="molecule type" value="Genomic_DNA"/>
</dbReference>
<keyword evidence="1" id="KW-0812">Transmembrane</keyword>
<dbReference type="STRING" id="338966.Ppro_2278"/>
<proteinExistence type="predicted"/>
<dbReference type="KEGG" id="ppd:Ppro_2278"/>
<gene>
    <name evidence="2" type="ordered locus">Ppro_2278</name>
</gene>
<keyword evidence="1" id="KW-0472">Membrane</keyword>
<reference evidence="2 3" key="1">
    <citation type="submission" date="2006-10" db="EMBL/GenBank/DDBJ databases">
        <title>Complete sequence of chromosome of Pelobacter propionicus DSM 2379.</title>
        <authorList>
            <consortium name="US DOE Joint Genome Institute"/>
            <person name="Copeland A."/>
            <person name="Lucas S."/>
            <person name="Lapidus A."/>
            <person name="Barry K."/>
            <person name="Detter J.C."/>
            <person name="Glavina del Rio T."/>
            <person name="Hammon N."/>
            <person name="Israni S."/>
            <person name="Dalin E."/>
            <person name="Tice H."/>
            <person name="Pitluck S."/>
            <person name="Saunders E."/>
            <person name="Brettin T."/>
            <person name="Bruce D."/>
            <person name="Han C."/>
            <person name="Tapia R."/>
            <person name="Schmutz J."/>
            <person name="Larimer F."/>
            <person name="Land M."/>
            <person name="Hauser L."/>
            <person name="Kyrpides N."/>
            <person name="Kim E."/>
            <person name="Lovley D."/>
            <person name="Richardson P."/>
        </authorList>
    </citation>
    <scope>NUCLEOTIDE SEQUENCE [LARGE SCALE GENOMIC DNA]</scope>
    <source>
        <strain evidence="3">DSM 2379 / NBRC 103807 / OttBd1</strain>
    </source>
</reference>